<name>C9LKD9_9BACT</name>
<evidence type="ECO:0008006" key="4">
    <source>
        <dbReference type="Google" id="ProtNLM"/>
    </source>
</evidence>
<feature type="transmembrane region" description="Helical" evidence="1">
    <location>
        <begin position="325"/>
        <end position="344"/>
    </location>
</feature>
<dbReference type="RefSeq" id="WP_006256528.1">
    <property type="nucleotide sequence ID" value="NZ_GG700643.1"/>
</dbReference>
<feature type="transmembrane region" description="Helical" evidence="1">
    <location>
        <begin position="26"/>
        <end position="48"/>
    </location>
</feature>
<sequence>MQYIILLAVTVLLAWANFDKPKVSKSFFLTYCLLIGIFVGISDMLGGYDRYVYAEAFEGQAWSVHLGKGLFNSDFLLLFGNEPLYGLLNSFVGYFTPNRYVFILFITLLIYVLLPLSLYKHTKYPFFSLLIFLGLMFFFSFTYLRQVLACGLCWMAIPFAVERKFWRFAIFVVAATLIHNSAAYFILLYFIPQKKYAPSKILLVMSLLFILGLSGITKSLFLVAGGVTENAKISHYSVTAEHGFRIEYVIEAVLFLFVLLKNYIKVQTDRRSLVLLNVYLMFCGVLLFFCRSSDGGRIAWYCSLGVMIMMSEFCSYRNTNGLRSFVTVLCVVLYLRIFFAWGVLLRPYKTFLSDSYRKGDFIYQDYEYDHNYDRDKFYNLVYPNNR</sequence>
<feature type="transmembrane region" description="Helical" evidence="1">
    <location>
        <begin position="243"/>
        <end position="260"/>
    </location>
</feature>
<organism evidence="2 3">
    <name type="scientific">Alloprevotella tannerae ATCC 51259</name>
    <dbReference type="NCBI Taxonomy" id="626522"/>
    <lineage>
        <taxon>Bacteria</taxon>
        <taxon>Pseudomonadati</taxon>
        <taxon>Bacteroidota</taxon>
        <taxon>Bacteroidia</taxon>
        <taxon>Bacteroidales</taxon>
        <taxon>Prevotellaceae</taxon>
        <taxon>Alloprevotella</taxon>
    </lineage>
</organism>
<keyword evidence="1" id="KW-0812">Transmembrane</keyword>
<feature type="transmembrane region" description="Helical" evidence="1">
    <location>
        <begin position="165"/>
        <end position="190"/>
    </location>
</feature>
<dbReference type="OrthoDB" id="1061912at2"/>
<evidence type="ECO:0000313" key="3">
    <source>
        <dbReference type="Proteomes" id="UP000003460"/>
    </source>
</evidence>
<evidence type="ECO:0000256" key="1">
    <source>
        <dbReference type="SAM" id="Phobius"/>
    </source>
</evidence>
<gene>
    <name evidence="2" type="ORF">GCWU000325_02704</name>
</gene>
<dbReference type="STRING" id="626522.GCWU000325_02704"/>
<proteinExistence type="predicted"/>
<evidence type="ECO:0000313" key="2">
    <source>
        <dbReference type="EMBL" id="EEX70661.1"/>
    </source>
</evidence>
<feature type="transmembrane region" description="Helical" evidence="1">
    <location>
        <begin position="295"/>
        <end position="313"/>
    </location>
</feature>
<dbReference type="HOGENOM" id="CLU_711445_0_0_10"/>
<dbReference type="Proteomes" id="UP000003460">
    <property type="component" value="Unassembled WGS sequence"/>
</dbReference>
<protein>
    <recommendedName>
        <fullName evidence="4">EpsG family protein</fullName>
    </recommendedName>
</protein>
<dbReference type="EMBL" id="ACIJ02000028">
    <property type="protein sequence ID" value="EEX70661.1"/>
    <property type="molecule type" value="Genomic_DNA"/>
</dbReference>
<keyword evidence="1" id="KW-0472">Membrane</keyword>
<dbReference type="AlphaFoldDB" id="C9LKD9"/>
<feature type="transmembrane region" description="Helical" evidence="1">
    <location>
        <begin position="100"/>
        <end position="119"/>
    </location>
</feature>
<feature type="transmembrane region" description="Helical" evidence="1">
    <location>
        <begin position="272"/>
        <end position="289"/>
    </location>
</feature>
<accession>C9LKD9</accession>
<dbReference type="eggNOG" id="ENOG5033A5I">
    <property type="taxonomic scope" value="Bacteria"/>
</dbReference>
<keyword evidence="1" id="KW-1133">Transmembrane helix</keyword>
<feature type="transmembrane region" description="Helical" evidence="1">
    <location>
        <begin position="202"/>
        <end position="223"/>
    </location>
</feature>
<dbReference type="GeneID" id="84577230"/>
<dbReference type="InterPro" id="IPR049458">
    <property type="entry name" value="EpsG-like"/>
</dbReference>
<keyword evidence="3" id="KW-1185">Reference proteome</keyword>
<dbReference type="Pfam" id="PF14897">
    <property type="entry name" value="EpsG"/>
    <property type="match status" value="1"/>
</dbReference>
<comment type="caution">
    <text evidence="2">The sequence shown here is derived from an EMBL/GenBank/DDBJ whole genome shotgun (WGS) entry which is preliminary data.</text>
</comment>
<reference evidence="2" key="1">
    <citation type="submission" date="2009-09" db="EMBL/GenBank/DDBJ databases">
        <authorList>
            <person name="Weinstock G."/>
            <person name="Sodergren E."/>
            <person name="Clifton S."/>
            <person name="Fulton L."/>
            <person name="Fulton B."/>
            <person name="Courtney L."/>
            <person name="Fronick C."/>
            <person name="Harrison M."/>
            <person name="Strong C."/>
            <person name="Farmer C."/>
            <person name="Delahaunty K."/>
            <person name="Markovic C."/>
            <person name="Hall O."/>
            <person name="Minx P."/>
            <person name="Tomlinson C."/>
            <person name="Mitreva M."/>
            <person name="Nelson J."/>
            <person name="Hou S."/>
            <person name="Wollam A."/>
            <person name="Pepin K.H."/>
            <person name="Johnson M."/>
            <person name="Bhonagiri V."/>
            <person name="Nash W.E."/>
            <person name="Warren W."/>
            <person name="Chinwalla A."/>
            <person name="Mardis E.R."/>
            <person name="Wilson R.K."/>
        </authorList>
    </citation>
    <scope>NUCLEOTIDE SEQUENCE [LARGE SCALE GENOMIC DNA]</scope>
    <source>
        <strain evidence="2">ATCC 51259</strain>
    </source>
</reference>
<feature type="transmembrane region" description="Helical" evidence="1">
    <location>
        <begin position="126"/>
        <end position="145"/>
    </location>
</feature>